<sequence>MKKCRGSMTITMCLIFSILLSLLLSGIQLARTQAGRIQAMHAADTGIYSIFAQYDKDLLDSYDLFYLDAGYGGSQVNPSFIVRQMESFMKPTLETSLTRCQIQSCAITGYVLSTDENARSFMGQVSRAVKNQLGTQAISSLRDFLEQTDSTLKNQEEQKEQGLPDMEFDVTEAEEHPPAFTETNNPIAILKRLRELGILGLVLPSDRQVSQKEISLTDTLSHRTLQKGMGTLQSQNSDSGKLLMQAYVMDKLGNYITEKDGHALSYEAEYIIGGRASDEENLKATVHRLIAIREAANCVYLYTDPQKREEAAMTAAALCSLLLIPEGMAIAEALIIAGWAYAESLLDVRQLMLGGSVPAIKSTESWQLNLSQIGQIFTLLQSDTIRSHSGLNYQNYLHLLLYSSSEQTQAFRCMDMIEQNIRTLPKRSSFYMDSCIESLETETIFTGPQQKTWSAVRTYGYDM</sequence>
<proteinExistence type="predicted"/>
<dbReference type="EMBL" id="JACRTP010000004">
    <property type="protein sequence ID" value="MBC8629235.1"/>
    <property type="molecule type" value="Genomic_DNA"/>
</dbReference>
<evidence type="ECO:0000313" key="1">
    <source>
        <dbReference type="EMBL" id="MBC8629235.1"/>
    </source>
</evidence>
<reference evidence="1 2" key="1">
    <citation type="submission" date="2020-08" db="EMBL/GenBank/DDBJ databases">
        <title>Genome public.</title>
        <authorList>
            <person name="Liu C."/>
            <person name="Sun Q."/>
        </authorList>
    </citation>
    <scope>NUCLEOTIDE SEQUENCE [LARGE SCALE GENOMIC DNA]</scope>
    <source>
        <strain evidence="1 2">3_YM_SP_D4_24.mj</strain>
    </source>
</reference>
<dbReference type="Proteomes" id="UP000661649">
    <property type="component" value="Unassembled WGS sequence"/>
</dbReference>
<keyword evidence="2" id="KW-1185">Reference proteome</keyword>
<evidence type="ECO:0000313" key="2">
    <source>
        <dbReference type="Proteomes" id="UP000661649"/>
    </source>
</evidence>
<dbReference type="Pfam" id="PF18960">
    <property type="entry name" value="DUF5702"/>
    <property type="match status" value="1"/>
</dbReference>
<organism evidence="1 2">
    <name type="scientific">Blautia stercoris</name>
    <dbReference type="NCBI Taxonomy" id="871664"/>
    <lineage>
        <taxon>Bacteria</taxon>
        <taxon>Bacillati</taxon>
        <taxon>Bacillota</taxon>
        <taxon>Clostridia</taxon>
        <taxon>Lachnospirales</taxon>
        <taxon>Lachnospiraceae</taxon>
        <taxon>Blautia</taxon>
    </lineage>
</organism>
<name>A0ABR7PEM5_9FIRM</name>
<dbReference type="RefSeq" id="WP_118701380.1">
    <property type="nucleotide sequence ID" value="NZ_JACRTP010000004.1"/>
</dbReference>
<accession>A0ABR7PEM5</accession>
<gene>
    <name evidence="1" type="ORF">H8712_11525</name>
</gene>
<protein>
    <submittedName>
        <fullName evidence="1">Uncharacterized protein</fullName>
    </submittedName>
</protein>
<comment type="caution">
    <text evidence="1">The sequence shown here is derived from an EMBL/GenBank/DDBJ whole genome shotgun (WGS) entry which is preliminary data.</text>
</comment>
<dbReference type="InterPro" id="IPR043756">
    <property type="entry name" value="DUF5702"/>
</dbReference>